<dbReference type="InterPro" id="IPR052346">
    <property type="entry name" value="O-mannosyl-transferase_TMTC"/>
</dbReference>
<organism evidence="4 5">
    <name type="scientific">Triparma strigata</name>
    <dbReference type="NCBI Taxonomy" id="1606541"/>
    <lineage>
        <taxon>Eukaryota</taxon>
        <taxon>Sar</taxon>
        <taxon>Stramenopiles</taxon>
        <taxon>Ochrophyta</taxon>
        <taxon>Bolidophyceae</taxon>
        <taxon>Parmales</taxon>
        <taxon>Triparmaceae</taxon>
        <taxon>Triparma</taxon>
    </lineage>
</organism>
<keyword evidence="2" id="KW-0802">TPR repeat</keyword>
<dbReference type="InterPro" id="IPR011990">
    <property type="entry name" value="TPR-like_helical_dom_sf"/>
</dbReference>
<dbReference type="OrthoDB" id="186435at2759"/>
<evidence type="ECO:0000256" key="1">
    <source>
        <dbReference type="ARBA" id="ARBA00022737"/>
    </source>
</evidence>
<dbReference type="SMART" id="SM00386">
    <property type="entry name" value="HAT"/>
    <property type="match status" value="5"/>
</dbReference>
<dbReference type="Proteomes" id="UP001165085">
    <property type="component" value="Unassembled WGS sequence"/>
</dbReference>
<dbReference type="SMART" id="SM00028">
    <property type="entry name" value="TPR"/>
    <property type="match status" value="4"/>
</dbReference>
<evidence type="ECO:0000313" key="5">
    <source>
        <dbReference type="Proteomes" id="UP001165085"/>
    </source>
</evidence>
<dbReference type="GO" id="GO:0030968">
    <property type="term" value="P:endoplasmic reticulum unfolded protein response"/>
    <property type="evidence" value="ECO:0007669"/>
    <property type="project" value="TreeGrafter"/>
</dbReference>
<dbReference type="PANTHER" id="PTHR44227:SF3">
    <property type="entry name" value="PROTEIN O-MANNOSYL-TRANSFERASE TMTC4"/>
    <property type="match status" value="1"/>
</dbReference>
<comment type="caution">
    <text evidence="4">The sequence shown here is derived from an EMBL/GenBank/DDBJ whole genome shotgun (WGS) entry which is preliminary data.</text>
</comment>
<keyword evidence="1" id="KW-0677">Repeat</keyword>
<dbReference type="Pfam" id="PF13432">
    <property type="entry name" value="TPR_16"/>
    <property type="match status" value="1"/>
</dbReference>
<proteinExistence type="predicted"/>
<evidence type="ECO:0000256" key="3">
    <source>
        <dbReference type="SAM" id="MobiDB-lite"/>
    </source>
</evidence>
<dbReference type="GO" id="GO:0006396">
    <property type="term" value="P:RNA processing"/>
    <property type="evidence" value="ECO:0007669"/>
    <property type="project" value="InterPro"/>
</dbReference>
<evidence type="ECO:0000256" key="2">
    <source>
        <dbReference type="ARBA" id="ARBA00022803"/>
    </source>
</evidence>
<dbReference type="Gene3D" id="1.25.40.10">
    <property type="entry name" value="Tetratricopeptide repeat domain"/>
    <property type="match status" value="1"/>
</dbReference>
<reference evidence="5" key="1">
    <citation type="journal article" date="2023" name="Commun. Biol.">
        <title>Genome analysis of Parmales, the sister group of diatoms, reveals the evolutionary specialization of diatoms from phago-mixotrophs to photoautotrophs.</title>
        <authorList>
            <person name="Ban H."/>
            <person name="Sato S."/>
            <person name="Yoshikawa S."/>
            <person name="Yamada K."/>
            <person name="Nakamura Y."/>
            <person name="Ichinomiya M."/>
            <person name="Sato N."/>
            <person name="Blanc-Mathieu R."/>
            <person name="Endo H."/>
            <person name="Kuwata A."/>
            <person name="Ogata H."/>
        </authorList>
    </citation>
    <scope>NUCLEOTIDE SEQUENCE [LARGE SCALE GENOMIC DNA]</scope>
    <source>
        <strain evidence="5">NIES 3701</strain>
    </source>
</reference>
<name>A0A9W7DU43_9STRA</name>
<dbReference type="GO" id="GO:0035269">
    <property type="term" value="P:protein O-linked glycosylation via mannose"/>
    <property type="evidence" value="ECO:0007669"/>
    <property type="project" value="TreeGrafter"/>
</dbReference>
<dbReference type="EMBL" id="BRXY01000039">
    <property type="protein sequence ID" value="GMH56359.1"/>
    <property type="molecule type" value="Genomic_DNA"/>
</dbReference>
<dbReference type="AlphaFoldDB" id="A0A9W7DU43"/>
<protein>
    <submittedName>
        <fullName evidence="4">Uncharacterized protein</fullName>
    </submittedName>
</protein>
<evidence type="ECO:0000313" key="4">
    <source>
        <dbReference type="EMBL" id="GMH56359.1"/>
    </source>
</evidence>
<dbReference type="PANTHER" id="PTHR44227">
    <property type="match status" value="1"/>
</dbReference>
<dbReference type="SUPFAM" id="SSF48452">
    <property type="entry name" value="TPR-like"/>
    <property type="match status" value="1"/>
</dbReference>
<dbReference type="Pfam" id="PF23240">
    <property type="entry name" value="HAT_PRP39_N"/>
    <property type="match status" value="1"/>
</dbReference>
<dbReference type="GO" id="GO:0005783">
    <property type="term" value="C:endoplasmic reticulum"/>
    <property type="evidence" value="ECO:0007669"/>
    <property type="project" value="TreeGrafter"/>
</dbReference>
<dbReference type="GO" id="GO:0000030">
    <property type="term" value="F:mannosyltransferase activity"/>
    <property type="evidence" value="ECO:0007669"/>
    <property type="project" value="TreeGrafter"/>
</dbReference>
<accession>A0A9W7DU43</accession>
<sequence>MALELPPSSIFSPSAPATISAIQTETTKYEKDLLMKMGTAPNDPITLGAMASYLSLQPNRYAETVEYFQRCLVNCCTGGDIRSDVDDSYKLVYSTYVSLYASFLCSCSNDDISDPSFVGDYKKSGSGSTSLLEKIDLLYRRSVEEHDNEPNPINDTPVFLHRNVKDYKKADQMYESFLDSHPEAASVWSKYGNFLKSVKKDVKAAEAAYLKGIKAGPTNVECLTAYAVFLHGTLQNYSKAEVYYSRAHEVDPFHVNNLSNYGLFLSEIKCDFEKSEEMYQRAMKIDPNHHNSIYNYAVLLDSGIKDKSKAEEYYTMCLEVNPNHCFCLYNLAILVEEVRGSTASGKSEAEALFIKAVQASHNDPMTIADYGRFLLVCLDDVERAKKELMKAIEIDGNCVVGNYNLGVVEYNAGKFSGALKYFGKVLKREGNHWESMRWSARCCVKEGRRKEAEKFYEMCRKNVPEEDRGGVNAEIEDFKKGGKGGGGKRRGSK</sequence>
<feature type="region of interest" description="Disordered" evidence="3">
    <location>
        <begin position="473"/>
        <end position="493"/>
    </location>
</feature>
<keyword evidence="5" id="KW-1185">Reference proteome</keyword>
<gene>
    <name evidence="4" type="ORF">TrST_g4152</name>
</gene>
<dbReference type="InterPro" id="IPR003107">
    <property type="entry name" value="HAT"/>
</dbReference>
<dbReference type="InterPro" id="IPR019734">
    <property type="entry name" value="TPR_rpt"/>
</dbReference>